<feature type="region of interest" description="Disordered" evidence="1">
    <location>
        <begin position="1"/>
        <end position="56"/>
    </location>
</feature>
<feature type="region of interest" description="Disordered" evidence="1">
    <location>
        <begin position="81"/>
        <end position="125"/>
    </location>
</feature>
<dbReference type="AlphaFoldDB" id="A0AAD1UJF5"/>
<protein>
    <submittedName>
        <fullName evidence="2">Uncharacterized protein</fullName>
    </submittedName>
</protein>
<feature type="compositionally biased region" description="Low complexity" evidence="1">
    <location>
        <begin position="9"/>
        <end position="30"/>
    </location>
</feature>
<accession>A0AAD1UJF5</accession>
<sequence length="471" mass="54317">MRNFKKNISKGGKNKSNNAKNSFKLSSNKNQLVRNEKSTAAVRRGRFSKNPNPYNLKSVSKETKLIKKSVHRASIIGKPIKKLKPQRRSKDKSFSNKNHSRYQIAVRKNSARLSEEANTHREKQSIEDYSKVLSNLKKLSACKDRGARNLGKELEVDHRFMKNHQDSIHYSRKSQCRRQPSQSKMNEADPIRDSVLTISPTVQKREGKNIANGSVKRDKRQRSQCDYDSINSLQRSEFDTSKDKSNSKIQLKNLNFLLRPNSVLQKSSSPDSFIIHNSSVNECEYPLPSLSGNIEERLQARPLKDSKSNSKLRGIRKSCNAYSFNKKRKSPGKGSVQIPSFNSDYPSMNFNQEESLRLHLEIPTKGKRFGKRKMSQNNDISISKDLYNKKQSNKIRKHIRITDQCSQYSEKKGNDSWFNLKEEEEAESYGIKVVEDVSMFIVDGNLSDDDDQQQDMNQHTDFNEVKRFLKE</sequence>
<proteinExistence type="predicted"/>
<gene>
    <name evidence="2" type="ORF">ECRASSUSDP1_LOCUS7813</name>
</gene>
<reference evidence="2" key="1">
    <citation type="submission" date="2023-07" db="EMBL/GenBank/DDBJ databases">
        <authorList>
            <consortium name="AG Swart"/>
            <person name="Singh M."/>
            <person name="Singh A."/>
            <person name="Seah K."/>
            <person name="Emmerich C."/>
        </authorList>
    </citation>
    <scope>NUCLEOTIDE SEQUENCE</scope>
    <source>
        <strain evidence="2">DP1</strain>
    </source>
</reference>
<keyword evidence="3" id="KW-1185">Reference proteome</keyword>
<organism evidence="2 3">
    <name type="scientific">Euplotes crassus</name>
    <dbReference type="NCBI Taxonomy" id="5936"/>
    <lineage>
        <taxon>Eukaryota</taxon>
        <taxon>Sar</taxon>
        <taxon>Alveolata</taxon>
        <taxon>Ciliophora</taxon>
        <taxon>Intramacronucleata</taxon>
        <taxon>Spirotrichea</taxon>
        <taxon>Hypotrichia</taxon>
        <taxon>Euplotida</taxon>
        <taxon>Euplotidae</taxon>
        <taxon>Moneuplotes</taxon>
    </lineage>
</organism>
<name>A0AAD1UJF5_EUPCR</name>
<dbReference type="Proteomes" id="UP001295684">
    <property type="component" value="Unassembled WGS sequence"/>
</dbReference>
<evidence type="ECO:0000313" key="3">
    <source>
        <dbReference type="Proteomes" id="UP001295684"/>
    </source>
</evidence>
<feature type="compositionally biased region" description="Basic residues" evidence="1">
    <location>
        <begin position="81"/>
        <end position="90"/>
    </location>
</feature>
<evidence type="ECO:0000313" key="2">
    <source>
        <dbReference type="EMBL" id="CAI2366540.1"/>
    </source>
</evidence>
<dbReference type="EMBL" id="CAMPGE010007625">
    <property type="protein sequence ID" value="CAI2366540.1"/>
    <property type="molecule type" value="Genomic_DNA"/>
</dbReference>
<comment type="caution">
    <text evidence="2">The sequence shown here is derived from an EMBL/GenBank/DDBJ whole genome shotgun (WGS) entry which is preliminary data.</text>
</comment>
<evidence type="ECO:0000256" key="1">
    <source>
        <dbReference type="SAM" id="MobiDB-lite"/>
    </source>
</evidence>
<feature type="compositionally biased region" description="Basic and acidic residues" evidence="1">
    <location>
        <begin position="113"/>
        <end position="125"/>
    </location>
</feature>
<feature type="region of interest" description="Disordered" evidence="1">
    <location>
        <begin position="165"/>
        <end position="228"/>
    </location>
</feature>